<dbReference type="RefSeq" id="WP_015195635.1">
    <property type="nucleotide sequence ID" value="NC_019749.1"/>
</dbReference>
<feature type="chain" id="PRO_5003938618" evidence="2">
    <location>
        <begin position="30"/>
        <end position="105"/>
    </location>
</feature>
<geneLocation type="plasmid" evidence="3 4">
    <name>pSTA7437.02</name>
</geneLocation>
<protein>
    <submittedName>
        <fullName evidence="3">Uncharacterized protein</fullName>
    </submittedName>
</protein>
<accession>K9Y0J0</accession>
<dbReference type="AlphaFoldDB" id="K9Y0J0"/>
<dbReference type="Proteomes" id="UP000010473">
    <property type="component" value="Plasmid pSTA7437.02"/>
</dbReference>
<proteinExistence type="predicted"/>
<sequence length="105" mass="11553">MNTTFKSAKTALLVAMSLGIGMTGTSVWANDSANIQDSYEVNTIEGERNTSVQTSTQQNRDFRNGYTTGNSGSSQTNTQDGLIRGYGNYNRQNNEQRSTTIRSDR</sequence>
<feature type="region of interest" description="Disordered" evidence="1">
    <location>
        <begin position="46"/>
        <end position="105"/>
    </location>
</feature>
<evidence type="ECO:0000256" key="1">
    <source>
        <dbReference type="SAM" id="MobiDB-lite"/>
    </source>
</evidence>
<name>K9Y0J0_STAC7</name>
<feature type="compositionally biased region" description="Polar residues" evidence="1">
    <location>
        <begin position="89"/>
        <end position="105"/>
    </location>
</feature>
<feature type="compositionally biased region" description="Polar residues" evidence="1">
    <location>
        <begin position="49"/>
        <end position="59"/>
    </location>
</feature>
<reference evidence="4" key="1">
    <citation type="journal article" date="2013" name="Proc. Natl. Acad. Sci. U.S.A.">
        <title>Improving the coverage of the cyanobacterial phylum using diversity-driven genome sequencing.</title>
        <authorList>
            <person name="Shih P.M."/>
            <person name="Wu D."/>
            <person name="Latifi A."/>
            <person name="Axen S.D."/>
            <person name="Fewer D.P."/>
            <person name="Talla E."/>
            <person name="Calteau A."/>
            <person name="Cai F."/>
            <person name="Tandeau de Marsac N."/>
            <person name="Rippka R."/>
            <person name="Herdman M."/>
            <person name="Sivonen K."/>
            <person name="Coursin T."/>
            <person name="Laurent T."/>
            <person name="Goodwin L."/>
            <person name="Nolan M."/>
            <person name="Davenport K.W."/>
            <person name="Han C.S."/>
            <person name="Rubin E.M."/>
            <person name="Eisen J.A."/>
            <person name="Woyke T."/>
            <person name="Gugger M."/>
            <person name="Kerfeld C.A."/>
        </authorList>
    </citation>
    <scope>NUCLEOTIDE SEQUENCE [LARGE SCALE GENOMIC DNA]</scope>
    <source>
        <strain evidence="4">ATCC 29371 / PCC 7437</strain>
        <plasmid evidence="4">Plasmid pSTA7437.02</plasmid>
    </source>
</reference>
<feature type="signal peptide" evidence="2">
    <location>
        <begin position="1"/>
        <end position="29"/>
    </location>
</feature>
<gene>
    <name evidence="3" type="ordered locus">Sta7437_4824</name>
</gene>
<keyword evidence="3" id="KW-0614">Plasmid</keyword>
<keyword evidence="4" id="KW-1185">Reference proteome</keyword>
<dbReference type="HOGENOM" id="CLU_2234918_0_0_3"/>
<organism evidence="3 4">
    <name type="scientific">Stanieria cyanosphaera (strain ATCC 29371 / PCC 7437)</name>
    <dbReference type="NCBI Taxonomy" id="111780"/>
    <lineage>
        <taxon>Bacteria</taxon>
        <taxon>Bacillati</taxon>
        <taxon>Cyanobacteriota</taxon>
        <taxon>Cyanophyceae</taxon>
        <taxon>Pleurocapsales</taxon>
        <taxon>Dermocarpellaceae</taxon>
        <taxon>Stanieria</taxon>
    </lineage>
</organism>
<evidence type="ECO:0000313" key="4">
    <source>
        <dbReference type="Proteomes" id="UP000010473"/>
    </source>
</evidence>
<dbReference type="KEGG" id="scs:Sta7437_4824"/>
<feature type="compositionally biased region" description="Low complexity" evidence="1">
    <location>
        <begin position="64"/>
        <end position="79"/>
    </location>
</feature>
<evidence type="ECO:0000256" key="2">
    <source>
        <dbReference type="SAM" id="SignalP"/>
    </source>
</evidence>
<dbReference type="EMBL" id="CP003655">
    <property type="protein sequence ID" value="AFZ38258.1"/>
    <property type="molecule type" value="Genomic_DNA"/>
</dbReference>
<keyword evidence="2" id="KW-0732">Signal</keyword>
<evidence type="ECO:0000313" key="3">
    <source>
        <dbReference type="EMBL" id="AFZ38258.1"/>
    </source>
</evidence>